<evidence type="ECO:0000256" key="3">
    <source>
        <dbReference type="ARBA" id="ARBA00022617"/>
    </source>
</evidence>
<dbReference type="GO" id="GO:0005506">
    <property type="term" value="F:iron ion binding"/>
    <property type="evidence" value="ECO:0007669"/>
    <property type="project" value="InterPro"/>
</dbReference>
<keyword evidence="10" id="KW-0472">Membrane</keyword>
<dbReference type="AlphaFoldDB" id="A0A093UMA7"/>
<evidence type="ECO:0000256" key="6">
    <source>
        <dbReference type="ARBA" id="ARBA00023004"/>
    </source>
</evidence>
<keyword evidence="3 8" id="KW-0349">Heme</keyword>
<evidence type="ECO:0000256" key="7">
    <source>
        <dbReference type="ARBA" id="ARBA00023033"/>
    </source>
</evidence>
<gene>
    <name evidence="11" type="ORF">GQ26_0600210</name>
</gene>
<dbReference type="CDD" id="cd11041">
    <property type="entry name" value="CYP503A1-like"/>
    <property type="match status" value="1"/>
</dbReference>
<dbReference type="SUPFAM" id="SSF48264">
    <property type="entry name" value="Cytochrome P450"/>
    <property type="match status" value="1"/>
</dbReference>
<dbReference type="PANTHER" id="PTHR46206:SF1">
    <property type="entry name" value="P450, PUTATIVE (EUROFUNG)-RELATED"/>
    <property type="match status" value="1"/>
</dbReference>
<dbReference type="GO" id="GO:0016705">
    <property type="term" value="F:oxidoreductase activity, acting on paired donors, with incorporation or reduction of molecular oxygen"/>
    <property type="evidence" value="ECO:0007669"/>
    <property type="project" value="InterPro"/>
</dbReference>
<name>A0A093UMA7_TALMA</name>
<dbReference type="PRINTS" id="PR00465">
    <property type="entry name" value="EP450IV"/>
</dbReference>
<dbReference type="HOGENOM" id="CLU_022195_9_2_1"/>
<feature type="transmembrane region" description="Helical" evidence="10">
    <location>
        <begin position="6"/>
        <end position="24"/>
    </location>
</feature>
<protein>
    <submittedName>
        <fullName evidence="11">Ent-kaurene oxidase</fullName>
    </submittedName>
</protein>
<feature type="binding site" description="axial binding residue" evidence="8">
    <location>
        <position position="460"/>
    </location>
    <ligand>
        <name>heme</name>
        <dbReference type="ChEBI" id="CHEBI:30413"/>
    </ligand>
    <ligandPart>
        <name>Fe</name>
        <dbReference type="ChEBI" id="CHEBI:18248"/>
    </ligandPart>
</feature>
<comment type="caution">
    <text evidence="11">The sequence shown here is derived from an EMBL/GenBank/DDBJ whole genome shotgun (WGS) entry which is preliminary data.</text>
</comment>
<accession>A0A093UMA7</accession>
<dbReference type="Pfam" id="PF00067">
    <property type="entry name" value="p450"/>
    <property type="match status" value="1"/>
</dbReference>
<dbReference type="PROSITE" id="PS00086">
    <property type="entry name" value="CYTOCHROME_P450"/>
    <property type="match status" value="1"/>
</dbReference>
<evidence type="ECO:0000256" key="4">
    <source>
        <dbReference type="ARBA" id="ARBA00022723"/>
    </source>
</evidence>
<keyword evidence="10" id="KW-1133">Transmembrane helix</keyword>
<keyword evidence="4 8" id="KW-0479">Metal-binding</keyword>
<dbReference type="EMBL" id="JPOX01000060">
    <property type="protein sequence ID" value="KFX41412.1"/>
    <property type="molecule type" value="Genomic_DNA"/>
</dbReference>
<dbReference type="InterPro" id="IPR017972">
    <property type="entry name" value="Cyt_P450_CS"/>
</dbReference>
<dbReference type="InterPro" id="IPR036396">
    <property type="entry name" value="Cyt_P450_sf"/>
</dbReference>
<keyword evidence="10" id="KW-0812">Transmembrane</keyword>
<comment type="similarity">
    <text evidence="2 9">Belongs to the cytochrome P450 family.</text>
</comment>
<evidence type="ECO:0000256" key="1">
    <source>
        <dbReference type="ARBA" id="ARBA00001971"/>
    </source>
</evidence>
<reference evidence="11" key="1">
    <citation type="journal article" date="2014" name="PLoS Genet.">
        <title>Signature Gene Expression Reveals Novel Clues to the Molecular Mechanisms of Dimorphic Transition in Penicillium marneffei.</title>
        <authorList>
            <person name="Yang E."/>
            <person name="Wang G."/>
            <person name="Cai J."/>
            <person name="Woo P.C."/>
            <person name="Lau S.K."/>
            <person name="Yuen K.-Y."/>
            <person name="Chow W.-N."/>
            <person name="Lin X."/>
        </authorList>
    </citation>
    <scope>NUCLEOTIDE SEQUENCE [LARGE SCALE GENOMIC DNA]</scope>
    <source>
        <strain evidence="11">PM1</strain>
    </source>
</reference>
<proteinExistence type="inferred from homology"/>
<keyword evidence="6 8" id="KW-0408">Iron</keyword>
<dbReference type="GO" id="GO:0020037">
    <property type="term" value="F:heme binding"/>
    <property type="evidence" value="ECO:0007669"/>
    <property type="project" value="InterPro"/>
</dbReference>
<dbReference type="Gene3D" id="1.10.630.10">
    <property type="entry name" value="Cytochrome P450"/>
    <property type="match status" value="1"/>
</dbReference>
<dbReference type="InterPro" id="IPR001128">
    <property type="entry name" value="Cyt_P450"/>
</dbReference>
<dbReference type="GO" id="GO:0004497">
    <property type="term" value="F:monooxygenase activity"/>
    <property type="evidence" value="ECO:0007669"/>
    <property type="project" value="UniProtKB-KW"/>
</dbReference>
<sequence length="512" mass="59280">MIFRAIWGLIILPILVIFTLLFLGKGIKEKNAKKDDNLSRIPWLGRDDGLFADTRSKLWAFVNGRQLFANAYFKYSSKNIVTMISTISIPLVLVPKDQRQWFFKEKSDILDHRATGFDAVESLYTMPCGHILNFPTHVKLIHKALTRELPNLTDNLVLEIKEGLLKNWGQDTENWHKVEVWETILMLVTRTFNRISVGNPLCADDTYLNNTKRYVTSIHTMSAIIRVFPSWAKPVVGPVLAIPCWYYYWRGKGYVMPLIREYLKEAQMELEMFGKFSNKHNVFAMWLVQEALRSQIPRELDPETIYARLMTMNFAGIHTSSFTTVNLLLDSLSRSEVFKMMKEEVSVTYRQNDHRWTKPAVDELRLTDNVLRESMRLSGPIVRLIREVKAERGIQINGVSIPKGTKIATDMHNMHRDEEIYADANIFNPFRPYPSTGQRMPPAVVTSENFLPFGHGRHGCPGRYFASHEIKLIVATIILQYDIKYLVTRPPNKWMGDSMIPPRTILEIKRRS</sequence>
<evidence type="ECO:0000256" key="9">
    <source>
        <dbReference type="RuleBase" id="RU000461"/>
    </source>
</evidence>
<evidence type="ECO:0000313" key="11">
    <source>
        <dbReference type="EMBL" id="KFX41412.1"/>
    </source>
</evidence>
<dbReference type="PANTHER" id="PTHR46206">
    <property type="entry name" value="CYTOCHROME P450"/>
    <property type="match status" value="1"/>
</dbReference>
<evidence type="ECO:0000256" key="5">
    <source>
        <dbReference type="ARBA" id="ARBA00023002"/>
    </source>
</evidence>
<comment type="cofactor">
    <cofactor evidence="1 8">
        <name>heme</name>
        <dbReference type="ChEBI" id="CHEBI:30413"/>
    </cofactor>
</comment>
<organism evidence="11">
    <name type="scientific">Talaromyces marneffei PM1</name>
    <dbReference type="NCBI Taxonomy" id="1077442"/>
    <lineage>
        <taxon>Eukaryota</taxon>
        <taxon>Fungi</taxon>
        <taxon>Dikarya</taxon>
        <taxon>Ascomycota</taxon>
        <taxon>Pezizomycotina</taxon>
        <taxon>Eurotiomycetes</taxon>
        <taxon>Eurotiomycetidae</taxon>
        <taxon>Eurotiales</taxon>
        <taxon>Trichocomaceae</taxon>
        <taxon>Talaromyces</taxon>
        <taxon>Talaromyces sect. Talaromyces</taxon>
    </lineage>
</organism>
<dbReference type="InterPro" id="IPR002403">
    <property type="entry name" value="Cyt_P450_E_grp-IV"/>
</dbReference>
<evidence type="ECO:0000256" key="8">
    <source>
        <dbReference type="PIRSR" id="PIRSR602403-1"/>
    </source>
</evidence>
<keyword evidence="5 9" id="KW-0560">Oxidoreductase</keyword>
<evidence type="ECO:0000256" key="10">
    <source>
        <dbReference type="SAM" id="Phobius"/>
    </source>
</evidence>
<keyword evidence="7 9" id="KW-0503">Monooxygenase</keyword>
<evidence type="ECO:0000256" key="2">
    <source>
        <dbReference type="ARBA" id="ARBA00010617"/>
    </source>
</evidence>